<dbReference type="InterPro" id="IPR050147">
    <property type="entry name" value="Ser/Thr_Dehydratase"/>
</dbReference>
<proteinExistence type="predicted"/>
<feature type="domain" description="Tryptophan synthase beta chain-like PALP" evidence="4">
    <location>
        <begin position="16"/>
        <end position="303"/>
    </location>
</feature>
<dbReference type="RefSeq" id="WP_128120721.1">
    <property type="nucleotide sequence ID" value="NZ_CP076683.1"/>
</dbReference>
<evidence type="ECO:0000313" key="6">
    <source>
        <dbReference type="EMBL" id="RBA56929.1"/>
    </source>
</evidence>
<dbReference type="GO" id="GO:0004794">
    <property type="term" value="F:threonine deaminase activity"/>
    <property type="evidence" value="ECO:0007669"/>
    <property type="project" value="UniProtKB-EC"/>
</dbReference>
<evidence type="ECO:0000259" key="4">
    <source>
        <dbReference type="Pfam" id="PF00291"/>
    </source>
</evidence>
<sequence>MFDLHQLRQAAELIHQSVPPTPQYTWPLLAERLGCQVWAKHENHTPAGAFKVRGGVLYINELIKREPRLPGLVTATRGNHGISLAMAARNAGLRLQILVPEGNSAEKNAAMRACGAEVVEYGRDFDTARQRAAELAEANGWHFVPSLHPDLIKGVATYALEFLEAVPDLRRVYVPIGLGSGICGMIRTRDLLGLNMQIIGVVSSAADAYAQSFEQGRIVCTETANTFADGMACRMPSPDALEIIRKGAARIVRVDDAEIRHAIVAFHEDTHNLAEGAGAAALAAAMQERERNRGERIGVVLSGANIDREVLASIFGAALVRPRRRLVGDRRSPAKGQTP</sequence>
<dbReference type="Pfam" id="PF00291">
    <property type="entry name" value="PALP"/>
    <property type="match status" value="1"/>
</dbReference>
<dbReference type="Proteomes" id="UP000252554">
    <property type="component" value="Unassembled WGS sequence"/>
</dbReference>
<protein>
    <submittedName>
        <fullName evidence="6">Threonine dehydratase</fullName>
        <ecNumber evidence="5">4.3.1.19</ecNumber>
    </submittedName>
</protein>
<keyword evidence="3 5" id="KW-0456">Lyase</keyword>
<evidence type="ECO:0000313" key="7">
    <source>
        <dbReference type="Proteomes" id="UP000252554"/>
    </source>
</evidence>
<accession>A0A365PTB9</accession>
<dbReference type="GO" id="GO:0006565">
    <property type="term" value="P:L-serine catabolic process"/>
    <property type="evidence" value="ECO:0007669"/>
    <property type="project" value="TreeGrafter"/>
</dbReference>
<dbReference type="CDD" id="cd01562">
    <property type="entry name" value="Thr-dehyd"/>
    <property type="match status" value="1"/>
</dbReference>
<dbReference type="Proteomes" id="UP000683436">
    <property type="component" value="Chromosome"/>
</dbReference>
<dbReference type="PANTHER" id="PTHR48078">
    <property type="entry name" value="THREONINE DEHYDRATASE, MITOCHONDRIAL-RELATED"/>
    <property type="match status" value="1"/>
</dbReference>
<reference evidence="6 7" key="1">
    <citation type="submission" date="2018-06" db="EMBL/GenBank/DDBJ databases">
        <title>Whole genome sequencing of four bacterial strains from South Shetland trench revealing bio-synthetic gene clusters.</title>
        <authorList>
            <person name="Abdel-Mageed W.M."/>
            <person name="Lehri B."/>
            <person name="Jarmusch S.A."/>
            <person name="Miranda K."/>
            <person name="Goodfellow M."/>
            <person name="Jaspars M."/>
            <person name="Karlyshev A.V."/>
        </authorList>
    </citation>
    <scope>NUCLEOTIDE SEQUENCE [LARGE SCALE GENOMIC DNA]</scope>
    <source>
        <strain evidence="6 7">SST2</strain>
    </source>
</reference>
<keyword evidence="2" id="KW-0663">Pyridoxal phosphate</keyword>
<evidence type="ECO:0000256" key="3">
    <source>
        <dbReference type="ARBA" id="ARBA00023239"/>
    </source>
</evidence>
<reference evidence="5 8" key="2">
    <citation type="submission" date="2021-06" db="EMBL/GenBank/DDBJ databases">
        <title>Microbial metabolic specificity influences pelagic lipid remineralization.</title>
        <authorList>
            <person name="Behrendt L."/>
            <person name="Hunter J.E."/>
            <person name="Alcolombri U."/>
            <person name="Smriga S."/>
            <person name="Mincer T."/>
            <person name="Lowenstein D.P."/>
            <person name="Peaudecerf F.J."/>
            <person name="Fernandez V.I."/>
            <person name="Fredricks H."/>
            <person name="Almblad H."/>
            <person name="Harrison J.J."/>
            <person name="Stocker R."/>
            <person name="Van Mooy B.A.S."/>
        </authorList>
    </citation>
    <scope>NUCLEOTIDE SEQUENCE [LARGE SCALE GENOMIC DNA]</scope>
    <source>
        <strain evidence="5 8">A252</strain>
    </source>
</reference>
<dbReference type="InterPro" id="IPR036052">
    <property type="entry name" value="TrpB-like_PALP_sf"/>
</dbReference>
<dbReference type="GO" id="GO:0003941">
    <property type="term" value="F:L-serine ammonia-lyase activity"/>
    <property type="evidence" value="ECO:0007669"/>
    <property type="project" value="TreeGrafter"/>
</dbReference>
<evidence type="ECO:0000313" key="5">
    <source>
        <dbReference type="EMBL" id="QWV18563.1"/>
    </source>
</evidence>
<dbReference type="EC" id="4.3.1.19" evidence="5"/>
<evidence type="ECO:0000313" key="8">
    <source>
        <dbReference type="Proteomes" id="UP000683436"/>
    </source>
</evidence>
<dbReference type="InterPro" id="IPR001926">
    <property type="entry name" value="TrpB-like_PALP"/>
</dbReference>
<keyword evidence="8" id="KW-1185">Reference proteome</keyword>
<evidence type="ECO:0000256" key="1">
    <source>
        <dbReference type="ARBA" id="ARBA00001933"/>
    </source>
</evidence>
<evidence type="ECO:0000256" key="2">
    <source>
        <dbReference type="ARBA" id="ARBA00022898"/>
    </source>
</evidence>
<dbReference type="PANTHER" id="PTHR48078:SF7">
    <property type="entry name" value="BLL6502 PROTEIN"/>
    <property type="match status" value="1"/>
</dbReference>
<dbReference type="AlphaFoldDB" id="A0A365PTB9"/>
<dbReference type="EMBL" id="CP076683">
    <property type="protein sequence ID" value="QWV18563.1"/>
    <property type="molecule type" value="Genomic_DNA"/>
</dbReference>
<organism evidence="6 7">
    <name type="scientific">Stutzerimonas zhaodongensis</name>
    <dbReference type="NCBI Taxonomy" id="1176257"/>
    <lineage>
        <taxon>Bacteria</taxon>
        <taxon>Pseudomonadati</taxon>
        <taxon>Pseudomonadota</taxon>
        <taxon>Gammaproteobacteria</taxon>
        <taxon>Pseudomonadales</taxon>
        <taxon>Pseudomonadaceae</taxon>
        <taxon>Stutzerimonas</taxon>
    </lineage>
</organism>
<dbReference type="NCBIfam" id="NF004771">
    <property type="entry name" value="PRK06110.1"/>
    <property type="match status" value="1"/>
</dbReference>
<dbReference type="GO" id="GO:0009097">
    <property type="term" value="P:isoleucine biosynthetic process"/>
    <property type="evidence" value="ECO:0007669"/>
    <property type="project" value="TreeGrafter"/>
</dbReference>
<name>A0A365PTB9_9GAMM</name>
<dbReference type="EMBL" id="QNTV01000009">
    <property type="protein sequence ID" value="RBA56929.1"/>
    <property type="molecule type" value="Genomic_DNA"/>
</dbReference>
<dbReference type="Gene3D" id="3.40.50.1100">
    <property type="match status" value="2"/>
</dbReference>
<comment type="cofactor">
    <cofactor evidence="1">
        <name>pyridoxal 5'-phosphate</name>
        <dbReference type="ChEBI" id="CHEBI:597326"/>
    </cofactor>
</comment>
<dbReference type="GO" id="GO:0006567">
    <property type="term" value="P:L-threonine catabolic process"/>
    <property type="evidence" value="ECO:0007669"/>
    <property type="project" value="TreeGrafter"/>
</dbReference>
<gene>
    <name evidence="6" type="ORF">DQ403_13550</name>
    <name evidence="5" type="ORF">KQ248_07845</name>
</gene>
<dbReference type="SUPFAM" id="SSF53686">
    <property type="entry name" value="Tryptophan synthase beta subunit-like PLP-dependent enzymes"/>
    <property type="match status" value="1"/>
</dbReference>